<dbReference type="GO" id="GO:0009052">
    <property type="term" value="P:pentose-phosphate shunt, non-oxidative branch"/>
    <property type="evidence" value="ECO:0007669"/>
    <property type="project" value="InterPro"/>
</dbReference>
<dbReference type="InterPro" id="IPR036291">
    <property type="entry name" value="NAD(P)-bd_dom_sf"/>
</dbReference>
<dbReference type="InterPro" id="IPR004788">
    <property type="entry name" value="Ribose5P_isomerase_type_A"/>
</dbReference>
<evidence type="ECO:0000256" key="2">
    <source>
        <dbReference type="ARBA" id="ARBA00008088"/>
    </source>
</evidence>
<dbReference type="SUPFAM" id="SSF51735">
    <property type="entry name" value="NAD(P)-binding Rossmann-fold domains"/>
    <property type="match status" value="1"/>
</dbReference>
<comment type="similarity">
    <text evidence="7">Belongs to the NAD(P)-dependent epimerase/dehydratase family. Dihydroflavonol-4-reductase subfamily.</text>
</comment>
<keyword evidence="6" id="KW-0413">Isomerase</keyword>
<dbReference type="AlphaFoldDB" id="A0AAQ3NC14"/>
<dbReference type="Gene3D" id="3.40.50.1360">
    <property type="match status" value="1"/>
</dbReference>
<protein>
    <recommendedName>
        <fullName evidence="3">ribose-5-phosphate isomerase</fullName>
        <ecNumber evidence="3">5.3.1.6</ecNumber>
    </recommendedName>
</protein>
<dbReference type="Proteomes" id="UP001374535">
    <property type="component" value="Chromosome 6"/>
</dbReference>
<dbReference type="GO" id="GO:0004751">
    <property type="term" value="F:ribose-5-phosphate isomerase activity"/>
    <property type="evidence" value="ECO:0007669"/>
    <property type="project" value="UniProtKB-EC"/>
</dbReference>
<feature type="domain" description="NAD-dependent epimerase/dehydratase" evidence="8">
    <location>
        <begin position="8"/>
        <end position="198"/>
    </location>
</feature>
<accession>A0AAQ3NC14</accession>
<name>A0AAQ3NC14_VIGMU</name>
<keyword evidence="5" id="KW-0560">Oxidoreductase</keyword>
<keyword evidence="4" id="KW-0521">NADP</keyword>
<evidence type="ECO:0000256" key="5">
    <source>
        <dbReference type="ARBA" id="ARBA00023002"/>
    </source>
</evidence>
<comment type="similarity">
    <text evidence="2">Belongs to the ribose 5-phosphate isomerase family.</text>
</comment>
<keyword evidence="10" id="KW-1185">Reference proteome</keyword>
<dbReference type="InterPro" id="IPR001509">
    <property type="entry name" value="Epimerase_deHydtase"/>
</dbReference>
<comment type="pathway">
    <text evidence="1">Carbohydrate degradation; pentose phosphate pathway; D-ribose 5-phosphate from D-ribulose 5-phosphate (non-oxidative stage): step 1/1.</text>
</comment>
<dbReference type="EMBL" id="CP144695">
    <property type="protein sequence ID" value="WVZ06220.1"/>
    <property type="molecule type" value="Genomic_DNA"/>
</dbReference>
<evidence type="ECO:0000256" key="7">
    <source>
        <dbReference type="ARBA" id="ARBA00023445"/>
    </source>
</evidence>
<sequence>MEEGKGRVCVTGGSGFVGSWIVKRLLEDGYTVNTTVRPDPDAKGDLSFLTNLPGASEKLRIFSADLSDPESFNEAIEGCFGVLHTATPFDVELNEAEEVVTQRSIDGALGILKACLNSKTVKRVVYTSSASAVYRQEKEDDVMDESYWSDENLLRDLKPFAWAYSISKTLTEKAVLEFGEKHGLDVVTLIPTFVLGPFICPRLPSSVYVTLSFLFDVEQIADLLSAKYPNFQISVDEVKKFHDVKLPHLISKKLMDAGFEFKYSMEEMFVDAIECCKQNVVTWRNADILLSSSSRSPSIVFTQYGLKKIAAYKTVEYVESGMVFGLGTGSTAKHAVNRIGELLRQGKVKEIIGIPTSKITHEEALSLGIPLSDLDSHPVVDLAIDGVDEVDPFLFLNLV</sequence>
<evidence type="ECO:0000313" key="9">
    <source>
        <dbReference type="EMBL" id="WVZ06220.1"/>
    </source>
</evidence>
<dbReference type="GO" id="GO:0016616">
    <property type="term" value="F:oxidoreductase activity, acting on the CH-OH group of donors, NAD or NADP as acceptor"/>
    <property type="evidence" value="ECO:0007669"/>
    <property type="project" value="TreeGrafter"/>
</dbReference>
<evidence type="ECO:0000256" key="1">
    <source>
        <dbReference type="ARBA" id="ARBA00004988"/>
    </source>
</evidence>
<dbReference type="PANTHER" id="PTHR10366">
    <property type="entry name" value="NAD DEPENDENT EPIMERASE/DEHYDRATASE"/>
    <property type="match status" value="1"/>
</dbReference>
<reference evidence="9 10" key="1">
    <citation type="journal article" date="2023" name="Life. Sci Alliance">
        <title>Evolutionary insights into 3D genome organization and epigenetic landscape of Vigna mungo.</title>
        <authorList>
            <person name="Junaid A."/>
            <person name="Singh B."/>
            <person name="Bhatia S."/>
        </authorList>
    </citation>
    <scope>NUCLEOTIDE SEQUENCE [LARGE SCALE GENOMIC DNA]</scope>
    <source>
        <strain evidence="9">Urdbean</strain>
    </source>
</reference>
<evidence type="ECO:0000259" key="8">
    <source>
        <dbReference type="Pfam" id="PF01370"/>
    </source>
</evidence>
<dbReference type="InterPro" id="IPR050425">
    <property type="entry name" value="NAD(P)_dehydrat-like"/>
</dbReference>
<gene>
    <name evidence="9" type="ORF">V8G54_019566</name>
</gene>
<dbReference type="CDD" id="cd08958">
    <property type="entry name" value="FR_SDR_e"/>
    <property type="match status" value="1"/>
</dbReference>
<evidence type="ECO:0000313" key="10">
    <source>
        <dbReference type="Proteomes" id="UP001374535"/>
    </source>
</evidence>
<evidence type="ECO:0000256" key="4">
    <source>
        <dbReference type="ARBA" id="ARBA00022857"/>
    </source>
</evidence>
<evidence type="ECO:0000256" key="3">
    <source>
        <dbReference type="ARBA" id="ARBA00011959"/>
    </source>
</evidence>
<organism evidence="9 10">
    <name type="scientific">Vigna mungo</name>
    <name type="common">Black gram</name>
    <name type="synonym">Phaseolus mungo</name>
    <dbReference type="NCBI Taxonomy" id="3915"/>
    <lineage>
        <taxon>Eukaryota</taxon>
        <taxon>Viridiplantae</taxon>
        <taxon>Streptophyta</taxon>
        <taxon>Embryophyta</taxon>
        <taxon>Tracheophyta</taxon>
        <taxon>Spermatophyta</taxon>
        <taxon>Magnoliopsida</taxon>
        <taxon>eudicotyledons</taxon>
        <taxon>Gunneridae</taxon>
        <taxon>Pentapetalae</taxon>
        <taxon>rosids</taxon>
        <taxon>fabids</taxon>
        <taxon>Fabales</taxon>
        <taxon>Fabaceae</taxon>
        <taxon>Papilionoideae</taxon>
        <taxon>50 kb inversion clade</taxon>
        <taxon>NPAAA clade</taxon>
        <taxon>indigoferoid/millettioid clade</taxon>
        <taxon>Phaseoleae</taxon>
        <taxon>Vigna</taxon>
    </lineage>
</organism>
<dbReference type="InterPro" id="IPR037171">
    <property type="entry name" value="NagB/RpiA_transferase-like"/>
</dbReference>
<dbReference type="EC" id="5.3.1.6" evidence="3"/>
<dbReference type="Pfam" id="PF06026">
    <property type="entry name" value="Rib_5-P_isom_A"/>
    <property type="match status" value="1"/>
</dbReference>
<proteinExistence type="inferred from homology"/>
<dbReference type="Pfam" id="PF01370">
    <property type="entry name" value="Epimerase"/>
    <property type="match status" value="1"/>
</dbReference>
<dbReference type="PANTHER" id="PTHR10366:SF563">
    <property type="entry name" value="CINNAMOYL-COA REDUCTASE 16"/>
    <property type="match status" value="1"/>
</dbReference>
<dbReference type="SUPFAM" id="SSF100950">
    <property type="entry name" value="NagB/RpiA/CoA transferase-like"/>
    <property type="match status" value="1"/>
</dbReference>
<dbReference type="FunFam" id="3.40.50.720:FF:000085">
    <property type="entry name" value="Dihydroflavonol reductase"/>
    <property type="match status" value="1"/>
</dbReference>
<evidence type="ECO:0000256" key="6">
    <source>
        <dbReference type="ARBA" id="ARBA00023235"/>
    </source>
</evidence>
<dbReference type="Gene3D" id="3.40.50.720">
    <property type="entry name" value="NAD(P)-binding Rossmann-like Domain"/>
    <property type="match status" value="1"/>
</dbReference>